<evidence type="ECO:0000313" key="2">
    <source>
        <dbReference type="Proteomes" id="UP000799755"/>
    </source>
</evidence>
<proteinExistence type="predicted"/>
<evidence type="ECO:0000313" key="1">
    <source>
        <dbReference type="EMBL" id="KAF2464012.1"/>
    </source>
</evidence>
<sequence length="539" mass="59600">MSEPRPGGSKRPRGTYSRLICLGCHQGELRTVQTPCYRCKRLGVPCIVRQTILGRPGPESNSTTAADFRPVRTGDFVSRIIIELPSRGGEAQVVSNCVILRTRLRSSNDLPPSPRDPACWNGHALLIHTPQSTETVIIIRAVDTLRCEKVEEEWFRHLPAHVGHTRALDLSIKAIVAACSYARGVPKLTSGDCYQALVLALNAVQANIKQSHGELNDDILASTALLAHFEGVIKKHGIPTRPHVEGLAAILAARPATYPVTQLAREIFDFHACDSAIMAGIQGAPSPFESIPRAYFANNRIGCSDNDRAQLKAIGSELFIRIPRLVGLVRSLRLQPSPQNQLLLDTLWLSKSLLQLEDSQAEERLLRNIKLQTSSNPDATWPLRRSLQFASVDDFEALTYYWQNRLSLLRLEHRLYDLSVSIDVQADDTGEPGVSFGPSFGPRANEMFRLVKNILMCAEYAGTLPLRKHGRLFAHAMVAVWGVAMDMPVALSHIQDGEGTGPFPHLLLRRVNTTLAAKPDLTAEDMDAAADIFLYYKCF</sequence>
<name>A0ACB6QAS5_9PLEO</name>
<organism evidence="1 2">
    <name type="scientific">Lindgomyces ingoldianus</name>
    <dbReference type="NCBI Taxonomy" id="673940"/>
    <lineage>
        <taxon>Eukaryota</taxon>
        <taxon>Fungi</taxon>
        <taxon>Dikarya</taxon>
        <taxon>Ascomycota</taxon>
        <taxon>Pezizomycotina</taxon>
        <taxon>Dothideomycetes</taxon>
        <taxon>Pleosporomycetidae</taxon>
        <taxon>Pleosporales</taxon>
        <taxon>Lindgomycetaceae</taxon>
        <taxon>Lindgomyces</taxon>
    </lineage>
</organism>
<keyword evidence="2" id="KW-1185">Reference proteome</keyword>
<dbReference type="EMBL" id="MU003541">
    <property type="protein sequence ID" value="KAF2464012.1"/>
    <property type="molecule type" value="Genomic_DNA"/>
</dbReference>
<gene>
    <name evidence="1" type="ORF">BDR25DRAFT_337616</name>
</gene>
<dbReference type="Proteomes" id="UP000799755">
    <property type="component" value="Unassembled WGS sequence"/>
</dbReference>
<accession>A0ACB6QAS5</accession>
<reference evidence="1" key="1">
    <citation type="journal article" date="2020" name="Stud. Mycol.">
        <title>101 Dothideomycetes genomes: a test case for predicting lifestyles and emergence of pathogens.</title>
        <authorList>
            <person name="Haridas S."/>
            <person name="Albert R."/>
            <person name="Binder M."/>
            <person name="Bloem J."/>
            <person name="Labutti K."/>
            <person name="Salamov A."/>
            <person name="Andreopoulos B."/>
            <person name="Baker S."/>
            <person name="Barry K."/>
            <person name="Bills G."/>
            <person name="Bluhm B."/>
            <person name="Cannon C."/>
            <person name="Castanera R."/>
            <person name="Culley D."/>
            <person name="Daum C."/>
            <person name="Ezra D."/>
            <person name="Gonzalez J."/>
            <person name="Henrissat B."/>
            <person name="Kuo A."/>
            <person name="Liang C."/>
            <person name="Lipzen A."/>
            <person name="Lutzoni F."/>
            <person name="Magnuson J."/>
            <person name="Mondo S."/>
            <person name="Nolan M."/>
            <person name="Ohm R."/>
            <person name="Pangilinan J."/>
            <person name="Park H.-J."/>
            <person name="Ramirez L."/>
            <person name="Alfaro M."/>
            <person name="Sun H."/>
            <person name="Tritt A."/>
            <person name="Yoshinaga Y."/>
            <person name="Zwiers L.-H."/>
            <person name="Turgeon B."/>
            <person name="Goodwin S."/>
            <person name="Spatafora J."/>
            <person name="Crous P."/>
            <person name="Grigoriev I."/>
        </authorList>
    </citation>
    <scope>NUCLEOTIDE SEQUENCE</scope>
    <source>
        <strain evidence="1">ATCC 200398</strain>
    </source>
</reference>
<protein>
    <submittedName>
        <fullName evidence="1">Uncharacterized protein</fullName>
    </submittedName>
</protein>
<comment type="caution">
    <text evidence="1">The sequence shown here is derived from an EMBL/GenBank/DDBJ whole genome shotgun (WGS) entry which is preliminary data.</text>
</comment>